<name>A0A2L0V0U4_9CAUD</name>
<dbReference type="Proteomes" id="UP000223025">
    <property type="component" value="Segment"/>
</dbReference>
<dbReference type="RefSeq" id="YP_009612313.1">
    <property type="nucleotide sequence ID" value="NC_042013.1"/>
</dbReference>
<dbReference type="GeneID" id="40088651"/>
<accession>A0A2L0V0U4</accession>
<keyword evidence="2" id="KW-1185">Reference proteome</keyword>
<reference evidence="1 2" key="1">
    <citation type="submission" date="2017-06" db="EMBL/GenBank/DDBJ databases">
        <authorList>
            <person name="Kim H.J."/>
            <person name="Triplett B.A."/>
        </authorList>
    </citation>
    <scope>NUCLEOTIDE SEQUENCE [LARGE SCALE GENOMIC DNA]</scope>
</reference>
<sequence>MNFYIKRQDGKYYYDGKWGTEKLTFPMWDIFKNHLDREVTYITEVETAYIYDSKDKRHPITDAAMNRWIFKNGMTRRTEASMISEKFDNYLNRNPDCAAIVLTSHTLAYRVGEFFDSLPPYTVAPEGIILLEDESTALQFAMMISSHKYFNIDIVATVESYAKSLGRL</sequence>
<evidence type="ECO:0000313" key="1">
    <source>
        <dbReference type="EMBL" id="AUZ95407.1"/>
    </source>
</evidence>
<evidence type="ECO:0000313" key="2">
    <source>
        <dbReference type="Proteomes" id="UP000223025"/>
    </source>
</evidence>
<dbReference type="EMBL" id="MF403008">
    <property type="protein sequence ID" value="AUZ95407.1"/>
    <property type="molecule type" value="Genomic_DNA"/>
</dbReference>
<protein>
    <submittedName>
        <fullName evidence="1">Uncharacterized protein</fullName>
    </submittedName>
</protein>
<dbReference type="KEGG" id="vg:40088651"/>
<organism evidence="1 2">
    <name type="scientific">Agrobacterium phage Atu_ph07</name>
    <dbReference type="NCBI Taxonomy" id="2024264"/>
    <lineage>
        <taxon>Viruses</taxon>
        <taxon>Duplodnaviria</taxon>
        <taxon>Heunggongvirae</taxon>
        <taxon>Uroviricota</taxon>
        <taxon>Caudoviricetes</taxon>
        <taxon>Polybotosvirus</taxon>
        <taxon>Polybotosvirus Atuph07</taxon>
    </lineage>
</organism>
<proteinExistence type="predicted"/>